<dbReference type="PANTHER" id="PTHR39652:SF1">
    <property type="entry name" value="UPF0201 PROTEIN TK1335"/>
    <property type="match status" value="1"/>
</dbReference>
<dbReference type="Pfam" id="PF01877">
    <property type="entry name" value="RNA_binding"/>
    <property type="match status" value="1"/>
</dbReference>
<protein>
    <submittedName>
        <fullName evidence="1">Uncharacterized protein</fullName>
    </submittedName>
</protein>
<dbReference type="PANTHER" id="PTHR39652">
    <property type="entry name" value="UPF0201 PROTEIN TK1335"/>
    <property type="match status" value="1"/>
</dbReference>
<gene>
    <name evidence="1" type="ORF">NEF87_004243</name>
</gene>
<reference evidence="1" key="1">
    <citation type="submission" date="2022-09" db="EMBL/GenBank/DDBJ databases">
        <title>Actin cytoskeleton and complex cell architecture in an #Asgard archaeon.</title>
        <authorList>
            <person name="Ponce Toledo R.I."/>
            <person name="Schleper C."/>
            <person name="Rodrigues Oliveira T."/>
            <person name="Wollweber F."/>
            <person name="Xu J."/>
            <person name="Rittmann S."/>
            <person name="Klingl A."/>
            <person name="Pilhofer M."/>
        </authorList>
    </citation>
    <scope>NUCLEOTIDE SEQUENCE</scope>
    <source>
        <strain evidence="1">B-35</strain>
    </source>
</reference>
<organism evidence="1 2">
    <name type="scientific">Candidatus Lokiarchaeum ossiferum</name>
    <dbReference type="NCBI Taxonomy" id="2951803"/>
    <lineage>
        <taxon>Archaea</taxon>
        <taxon>Promethearchaeati</taxon>
        <taxon>Promethearchaeota</taxon>
        <taxon>Promethearchaeia</taxon>
        <taxon>Promethearchaeales</taxon>
        <taxon>Promethearchaeaceae</taxon>
        <taxon>Candidatus Lokiarchaeum</taxon>
    </lineage>
</organism>
<evidence type="ECO:0000313" key="1">
    <source>
        <dbReference type="EMBL" id="UYP47958.1"/>
    </source>
</evidence>
<dbReference type="SUPFAM" id="SSF55282">
    <property type="entry name" value="RL5-like"/>
    <property type="match status" value="1"/>
</dbReference>
<sequence>MILVNISTQVFPTEDLEVIHKIFNYFSDFDELEETIPNEKGVIEVSAKMEGLSGLTFLYRQSRKQRIVQAIRNHVENLMDLHANTCVFMLNKQALTQGYIGICQTPSESPLGPIHVKISATNIERVINYLFPPTEKGHVLEVDYTPTE</sequence>
<name>A0ABY6HX61_9ARCH</name>
<dbReference type="InterPro" id="IPR002739">
    <property type="entry name" value="PAB1135-like"/>
</dbReference>
<dbReference type="EMBL" id="CP104013">
    <property type="protein sequence ID" value="UYP47958.1"/>
    <property type="molecule type" value="Genomic_DNA"/>
</dbReference>
<keyword evidence="2" id="KW-1185">Reference proteome</keyword>
<accession>A0ABY6HX61</accession>
<proteinExistence type="predicted"/>
<dbReference type="Gene3D" id="3.30.1440.10">
    <property type="match status" value="1"/>
</dbReference>
<dbReference type="InterPro" id="IPR022803">
    <property type="entry name" value="Ribosomal_uL5_dom_sf"/>
</dbReference>
<dbReference type="Proteomes" id="UP001208689">
    <property type="component" value="Chromosome"/>
</dbReference>
<evidence type="ECO:0000313" key="2">
    <source>
        <dbReference type="Proteomes" id="UP001208689"/>
    </source>
</evidence>